<dbReference type="InterPro" id="IPR003018">
    <property type="entry name" value="GAF"/>
</dbReference>
<protein>
    <submittedName>
        <fullName evidence="4">SpoIIE family protein phosphatase</fullName>
    </submittedName>
</protein>
<dbReference type="InterPro" id="IPR003594">
    <property type="entry name" value="HATPase_dom"/>
</dbReference>
<evidence type="ECO:0000256" key="1">
    <source>
        <dbReference type="ARBA" id="ARBA00022801"/>
    </source>
</evidence>
<dbReference type="Gene3D" id="3.30.565.10">
    <property type="entry name" value="Histidine kinase-like ATPase, C-terminal domain"/>
    <property type="match status" value="1"/>
</dbReference>
<dbReference type="PROSITE" id="PS50112">
    <property type="entry name" value="PAS"/>
    <property type="match status" value="1"/>
</dbReference>
<dbReference type="Gene3D" id="3.60.40.10">
    <property type="entry name" value="PPM-type phosphatase domain"/>
    <property type="match status" value="1"/>
</dbReference>
<sequence>MKAGQVGYYEWNFRTGDLTCDDAALEAAGLERGTFSGRAAEWFAIVHPDDAAEFRARMEEVAKGRDLSVIEYRVCRPADGSIGWIESRCRTVFDEDGEPARVAGMLWEVAPRLNRDSIGRSLRHMSDAFFACDTDWRITYLNVEAEGILGPAPSLLGHVLWEAAPESVTSGREDLFRRAMAGTVPIDVEEKLQPTGPWYRIRLVPVPDGLLVFLAEDRTEQAAAKRSACVEELTDALAKALTAKDVVNSVNELVLPPFDATGLIIQALEHGRLRAVGCTGYPPPFHELIAEFDLSEDTPVREILLHRKVPMFFPSPQELMQHYPGTAEYVAVGKKKSWAFLPLLASGRVIGFCCITWSQPRCLTHDERTLLAALSGLIAQALERARLYDTEHTRAQELQRGMLPRALPSPPAVTATARFLPTSGEVGGDWYDVIPLSSGRVALVIGDVMGHGLPEAITMGRLRTAVHTLAALELPPDELLARLNDLVNGLGDDFCATCLYAVYDPASGACTFARAGHPPPAIVHRDGTVDFPQLALNPPLGAATPPFDTTELSLSEDSLLVLYTDGLIESRIRDITCGMARLALTLTAATDQLPPDKDRNEVTKHLDCLCDTLTSTLLPTQQTYDDAALLIARIHRLPPQNISSWPLTEDASAAAQARRLIRDQLAAWDLDDLAMTSELLVSELVGNVVRHAKGPVRLRLLRSDVLVCEVSDGSLSTPHIRRAADTDEGGRGLQLVEALSHRWGTRHTPTGKCIWTEQLLPLPLPEAHHGGRTEPVRTSADTA</sequence>
<proteinExistence type="predicted"/>
<keyword evidence="5" id="KW-1185">Reference proteome</keyword>
<dbReference type="SUPFAM" id="SSF81606">
    <property type="entry name" value="PP2C-like"/>
    <property type="match status" value="1"/>
</dbReference>
<evidence type="ECO:0000313" key="4">
    <source>
        <dbReference type="EMBL" id="MFC3575462.1"/>
    </source>
</evidence>
<dbReference type="PANTHER" id="PTHR43156">
    <property type="entry name" value="STAGE II SPORULATION PROTEIN E-RELATED"/>
    <property type="match status" value="1"/>
</dbReference>
<dbReference type="EMBL" id="JBHRWR010000016">
    <property type="protein sequence ID" value="MFC3575462.1"/>
    <property type="molecule type" value="Genomic_DNA"/>
</dbReference>
<dbReference type="Pfam" id="PF13185">
    <property type="entry name" value="GAF_2"/>
    <property type="match status" value="1"/>
</dbReference>
<dbReference type="Gene3D" id="3.30.450.40">
    <property type="match status" value="1"/>
</dbReference>
<dbReference type="CDD" id="cd16936">
    <property type="entry name" value="HATPase_RsbW-like"/>
    <property type="match status" value="1"/>
</dbReference>
<dbReference type="InterPro" id="IPR001932">
    <property type="entry name" value="PPM-type_phosphatase-like_dom"/>
</dbReference>
<dbReference type="Pfam" id="PF08447">
    <property type="entry name" value="PAS_3"/>
    <property type="match status" value="1"/>
</dbReference>
<evidence type="ECO:0000259" key="3">
    <source>
        <dbReference type="PROSITE" id="PS50112"/>
    </source>
</evidence>
<dbReference type="Pfam" id="PF08448">
    <property type="entry name" value="PAS_4"/>
    <property type="match status" value="1"/>
</dbReference>
<keyword evidence="1" id="KW-0378">Hydrolase</keyword>
<dbReference type="InterPro" id="IPR000014">
    <property type="entry name" value="PAS"/>
</dbReference>
<evidence type="ECO:0000313" key="5">
    <source>
        <dbReference type="Proteomes" id="UP001595701"/>
    </source>
</evidence>
<feature type="compositionally biased region" description="Basic and acidic residues" evidence="2">
    <location>
        <begin position="766"/>
        <end position="775"/>
    </location>
</feature>
<dbReference type="InterPro" id="IPR029016">
    <property type="entry name" value="GAF-like_dom_sf"/>
</dbReference>
<dbReference type="Gene3D" id="3.30.450.20">
    <property type="entry name" value="PAS domain"/>
    <property type="match status" value="2"/>
</dbReference>
<gene>
    <name evidence="4" type="ORF">ACFOZ0_19730</name>
</gene>
<dbReference type="Pfam" id="PF13581">
    <property type="entry name" value="HATPase_c_2"/>
    <property type="match status" value="1"/>
</dbReference>
<dbReference type="CDD" id="cd00130">
    <property type="entry name" value="PAS"/>
    <property type="match status" value="1"/>
</dbReference>
<dbReference type="InterPro" id="IPR036890">
    <property type="entry name" value="HATPase_C_sf"/>
</dbReference>
<name>A0ABV7SEV1_9ACTN</name>
<dbReference type="InterPro" id="IPR013655">
    <property type="entry name" value="PAS_fold_3"/>
</dbReference>
<dbReference type="InterPro" id="IPR052016">
    <property type="entry name" value="Bact_Sigma-Reg"/>
</dbReference>
<dbReference type="Pfam" id="PF07228">
    <property type="entry name" value="SpoIIE"/>
    <property type="match status" value="1"/>
</dbReference>
<comment type="caution">
    <text evidence="4">The sequence shown here is derived from an EMBL/GenBank/DDBJ whole genome shotgun (WGS) entry which is preliminary data.</text>
</comment>
<reference evidence="5" key="1">
    <citation type="journal article" date="2019" name="Int. J. Syst. Evol. Microbiol.">
        <title>The Global Catalogue of Microorganisms (GCM) 10K type strain sequencing project: providing services to taxonomists for standard genome sequencing and annotation.</title>
        <authorList>
            <consortium name="The Broad Institute Genomics Platform"/>
            <consortium name="The Broad Institute Genome Sequencing Center for Infectious Disease"/>
            <person name="Wu L."/>
            <person name="Ma J."/>
        </authorList>
    </citation>
    <scope>NUCLEOTIDE SEQUENCE [LARGE SCALE GENOMIC DNA]</scope>
    <source>
        <strain evidence="5">CGMCC 4.7035</strain>
    </source>
</reference>
<organism evidence="4 5">
    <name type="scientific">Streptomyces yaanensis</name>
    <dbReference type="NCBI Taxonomy" id="1142239"/>
    <lineage>
        <taxon>Bacteria</taxon>
        <taxon>Bacillati</taxon>
        <taxon>Actinomycetota</taxon>
        <taxon>Actinomycetes</taxon>
        <taxon>Kitasatosporales</taxon>
        <taxon>Streptomycetaceae</taxon>
        <taxon>Streptomyces</taxon>
    </lineage>
</organism>
<dbReference type="RefSeq" id="WP_310767281.1">
    <property type="nucleotide sequence ID" value="NZ_JBHRWR010000016.1"/>
</dbReference>
<feature type="domain" description="PAS" evidence="3">
    <location>
        <begin position="21"/>
        <end position="65"/>
    </location>
</feature>
<dbReference type="SMART" id="SM00331">
    <property type="entry name" value="PP2C_SIG"/>
    <property type="match status" value="1"/>
</dbReference>
<evidence type="ECO:0000256" key="2">
    <source>
        <dbReference type="SAM" id="MobiDB-lite"/>
    </source>
</evidence>
<dbReference type="SUPFAM" id="SSF55781">
    <property type="entry name" value="GAF domain-like"/>
    <property type="match status" value="1"/>
</dbReference>
<accession>A0ABV7SEV1</accession>
<dbReference type="InterPro" id="IPR035965">
    <property type="entry name" value="PAS-like_dom_sf"/>
</dbReference>
<dbReference type="PANTHER" id="PTHR43156:SF2">
    <property type="entry name" value="STAGE II SPORULATION PROTEIN E"/>
    <property type="match status" value="1"/>
</dbReference>
<feature type="region of interest" description="Disordered" evidence="2">
    <location>
        <begin position="764"/>
        <end position="783"/>
    </location>
</feature>
<dbReference type="SUPFAM" id="SSF55785">
    <property type="entry name" value="PYP-like sensor domain (PAS domain)"/>
    <property type="match status" value="2"/>
</dbReference>
<dbReference type="SMART" id="SM00065">
    <property type="entry name" value="GAF"/>
    <property type="match status" value="1"/>
</dbReference>
<dbReference type="InterPro" id="IPR013656">
    <property type="entry name" value="PAS_4"/>
</dbReference>
<dbReference type="InterPro" id="IPR036457">
    <property type="entry name" value="PPM-type-like_dom_sf"/>
</dbReference>
<dbReference type="Proteomes" id="UP001595701">
    <property type="component" value="Unassembled WGS sequence"/>
</dbReference>